<name>A0A1F8HBA4_9BACT</name>
<comment type="caution">
    <text evidence="2">The sequence shown here is derived from an EMBL/GenBank/DDBJ whole genome shotgun (WGS) entry which is preliminary data.</text>
</comment>
<dbReference type="EMBL" id="MGKY01000003">
    <property type="protein sequence ID" value="OGN34268.1"/>
    <property type="molecule type" value="Genomic_DNA"/>
</dbReference>
<feature type="region of interest" description="Disordered" evidence="1">
    <location>
        <begin position="33"/>
        <end position="54"/>
    </location>
</feature>
<evidence type="ECO:0000313" key="2">
    <source>
        <dbReference type="EMBL" id="OGN34268.1"/>
    </source>
</evidence>
<sequence>MGKYFWILAGLAIIAVVYFWGGKWAGQYTGVETTTSPSPVAETTAKPVKKGATTAPTKSYSDAVKEYEGRRIQFDERCQVVPQSPTYKNGTSVMLDNRSASARTVMVGGTKYDLSAFGYKVITLSGSGLPKELAVSCGSSGNVGRILLQAQILQ</sequence>
<reference evidence="2 3" key="1">
    <citation type="journal article" date="2016" name="Nat. Commun.">
        <title>Thousands of microbial genomes shed light on interconnected biogeochemical processes in an aquifer system.</title>
        <authorList>
            <person name="Anantharaman K."/>
            <person name="Brown C.T."/>
            <person name="Hug L.A."/>
            <person name="Sharon I."/>
            <person name="Castelle C.J."/>
            <person name="Probst A.J."/>
            <person name="Thomas B.C."/>
            <person name="Singh A."/>
            <person name="Wilkins M.J."/>
            <person name="Karaoz U."/>
            <person name="Brodie E.L."/>
            <person name="Williams K.H."/>
            <person name="Hubbard S.S."/>
            <person name="Banfield J.F."/>
        </authorList>
    </citation>
    <scope>NUCLEOTIDE SEQUENCE [LARGE SCALE GENOMIC DNA]</scope>
</reference>
<evidence type="ECO:0000256" key="1">
    <source>
        <dbReference type="SAM" id="MobiDB-lite"/>
    </source>
</evidence>
<proteinExistence type="predicted"/>
<gene>
    <name evidence="2" type="ORF">A3G51_00165</name>
</gene>
<dbReference type="Proteomes" id="UP000177745">
    <property type="component" value="Unassembled WGS sequence"/>
</dbReference>
<dbReference type="AlphaFoldDB" id="A0A1F8HBA4"/>
<accession>A0A1F8HBA4</accession>
<evidence type="ECO:0000313" key="3">
    <source>
        <dbReference type="Proteomes" id="UP000177745"/>
    </source>
</evidence>
<organism evidence="2 3">
    <name type="scientific">Candidatus Yanofskybacteria bacterium RIFCSPLOWO2_12_FULL_43_11b</name>
    <dbReference type="NCBI Taxonomy" id="1802710"/>
    <lineage>
        <taxon>Bacteria</taxon>
        <taxon>Candidatus Yanofskyibacteriota</taxon>
    </lineage>
</organism>
<protein>
    <submittedName>
        <fullName evidence="2">Uncharacterized protein</fullName>
    </submittedName>
</protein>